<name>A0ABY4GN20_9BACI</name>
<dbReference type="GO" id="GO:0016779">
    <property type="term" value="F:nucleotidyltransferase activity"/>
    <property type="evidence" value="ECO:0007669"/>
    <property type="project" value="UniProtKB-KW"/>
</dbReference>
<feature type="transmembrane region" description="Helical" evidence="19">
    <location>
        <begin position="172"/>
        <end position="190"/>
    </location>
</feature>
<comment type="catalytic activity">
    <reaction evidence="1 18">
        <text>a 1,2-diacyl-sn-glycero-3-phosphate + CTP + H(+) = a CDP-1,2-diacyl-sn-glycerol + diphosphate</text>
        <dbReference type="Rhea" id="RHEA:16229"/>
        <dbReference type="ChEBI" id="CHEBI:15378"/>
        <dbReference type="ChEBI" id="CHEBI:33019"/>
        <dbReference type="ChEBI" id="CHEBI:37563"/>
        <dbReference type="ChEBI" id="CHEBI:58332"/>
        <dbReference type="ChEBI" id="CHEBI:58608"/>
        <dbReference type="EC" id="2.7.7.41"/>
    </reaction>
</comment>
<dbReference type="PANTHER" id="PTHR46382:SF1">
    <property type="entry name" value="PHOSPHATIDATE CYTIDYLYLTRANSFERASE"/>
    <property type="match status" value="1"/>
</dbReference>
<dbReference type="InterPro" id="IPR000374">
    <property type="entry name" value="PC_trans"/>
</dbReference>
<evidence type="ECO:0000256" key="9">
    <source>
        <dbReference type="ARBA" id="ARBA00022516"/>
    </source>
</evidence>
<dbReference type="Pfam" id="PF01148">
    <property type="entry name" value="CTP_transf_1"/>
    <property type="match status" value="1"/>
</dbReference>
<evidence type="ECO:0000256" key="10">
    <source>
        <dbReference type="ARBA" id="ARBA00022679"/>
    </source>
</evidence>
<evidence type="ECO:0000256" key="3">
    <source>
        <dbReference type="ARBA" id="ARBA00005119"/>
    </source>
</evidence>
<evidence type="ECO:0000256" key="8">
    <source>
        <dbReference type="ARBA" id="ARBA00022475"/>
    </source>
</evidence>
<accession>A0ABY4GN20</accession>
<feature type="transmembrane region" description="Helical" evidence="19">
    <location>
        <begin position="133"/>
        <end position="151"/>
    </location>
</feature>
<evidence type="ECO:0000256" key="16">
    <source>
        <dbReference type="ARBA" id="ARBA00023209"/>
    </source>
</evidence>
<comment type="pathway">
    <text evidence="4">Lipid metabolism.</text>
</comment>
<evidence type="ECO:0000256" key="15">
    <source>
        <dbReference type="ARBA" id="ARBA00023136"/>
    </source>
</evidence>
<keyword evidence="8" id="KW-1003">Cell membrane</keyword>
<comment type="subcellular location">
    <subcellularLocation>
        <location evidence="2">Cell membrane</location>
        <topology evidence="2">Multi-pass membrane protein</topology>
    </subcellularLocation>
</comment>
<evidence type="ECO:0000256" key="11">
    <source>
        <dbReference type="ARBA" id="ARBA00022692"/>
    </source>
</evidence>
<dbReference type="PANTHER" id="PTHR46382">
    <property type="entry name" value="PHOSPHATIDATE CYTIDYLYLTRANSFERASE"/>
    <property type="match status" value="1"/>
</dbReference>
<dbReference type="RefSeq" id="WP_244745677.1">
    <property type="nucleotide sequence ID" value="NZ_CP095071.1"/>
</dbReference>
<evidence type="ECO:0000256" key="5">
    <source>
        <dbReference type="ARBA" id="ARBA00010185"/>
    </source>
</evidence>
<evidence type="ECO:0000256" key="6">
    <source>
        <dbReference type="ARBA" id="ARBA00012487"/>
    </source>
</evidence>
<keyword evidence="12 18" id="KW-0548">Nucleotidyltransferase</keyword>
<keyword evidence="14" id="KW-0443">Lipid metabolism</keyword>
<sequence length="260" mass="29465">MKTRIITAIVAILLFFPIIFLSGLTFKIVMYIITTIGFLELLHMRNMTRFPIPTFLGVAFLWSLLVYDEFLYFSSGLELLMFFVLILLGYTVLVKNKFTFEDAGFLILASIYVGLGFYYVIETREVDNGLVYIFYVILVILSTDSGAYFFGRAFGKHKLWPKISPKKTVEGALGGILLACIVAVVFDYFFPVPGALFELIIVTILSSIFAQIGDLVESAIKRHYDVKDSGKLLPGHGGILDRFDSWLFVFPLLHFIHFIS</sequence>
<comment type="pathway">
    <text evidence="3 18">Phospholipid metabolism; CDP-diacylglycerol biosynthesis; CDP-diacylglycerol from sn-glycerol 3-phosphate: step 3/3.</text>
</comment>
<feature type="transmembrane region" description="Helical" evidence="19">
    <location>
        <begin position="105"/>
        <end position="121"/>
    </location>
</feature>
<keyword evidence="21" id="KW-1185">Reference proteome</keyword>
<evidence type="ECO:0000256" key="1">
    <source>
        <dbReference type="ARBA" id="ARBA00001698"/>
    </source>
</evidence>
<keyword evidence="13 19" id="KW-1133">Transmembrane helix</keyword>
<reference evidence="20 21" key="1">
    <citation type="submission" date="2022-04" db="EMBL/GenBank/DDBJ databases">
        <title>Gracilibacillus sp. isolated from saltern.</title>
        <authorList>
            <person name="Won M."/>
            <person name="Lee C.-M."/>
            <person name="Woen H.-Y."/>
            <person name="Kwon S.-W."/>
        </authorList>
    </citation>
    <scope>NUCLEOTIDE SEQUENCE [LARGE SCALE GENOMIC DNA]</scope>
    <source>
        <strain evidence="20 21">SSPM10-3</strain>
    </source>
</reference>
<evidence type="ECO:0000313" key="21">
    <source>
        <dbReference type="Proteomes" id="UP000831537"/>
    </source>
</evidence>
<evidence type="ECO:0000256" key="13">
    <source>
        <dbReference type="ARBA" id="ARBA00022989"/>
    </source>
</evidence>
<keyword evidence="9" id="KW-0444">Lipid biosynthesis</keyword>
<dbReference type="Proteomes" id="UP000831537">
    <property type="component" value="Chromosome"/>
</dbReference>
<evidence type="ECO:0000256" key="14">
    <source>
        <dbReference type="ARBA" id="ARBA00023098"/>
    </source>
</evidence>
<evidence type="ECO:0000256" key="7">
    <source>
        <dbReference type="ARBA" id="ARBA00019373"/>
    </source>
</evidence>
<evidence type="ECO:0000256" key="12">
    <source>
        <dbReference type="ARBA" id="ARBA00022695"/>
    </source>
</evidence>
<dbReference type="EC" id="2.7.7.41" evidence="6 18"/>
<keyword evidence="10 18" id="KW-0808">Transferase</keyword>
<keyword evidence="11 18" id="KW-0812">Transmembrane</keyword>
<keyword evidence="16" id="KW-0594">Phospholipid biosynthesis</keyword>
<feature type="transmembrane region" description="Helical" evidence="19">
    <location>
        <begin position="50"/>
        <end position="67"/>
    </location>
</feature>
<feature type="transmembrane region" description="Helical" evidence="19">
    <location>
        <begin position="6"/>
        <end position="29"/>
    </location>
</feature>
<evidence type="ECO:0000256" key="2">
    <source>
        <dbReference type="ARBA" id="ARBA00004651"/>
    </source>
</evidence>
<evidence type="ECO:0000313" key="20">
    <source>
        <dbReference type="EMBL" id="UOQ85609.1"/>
    </source>
</evidence>
<protein>
    <recommendedName>
        <fullName evidence="7 18">Phosphatidate cytidylyltransferase</fullName>
        <ecNumber evidence="6 18">2.7.7.41</ecNumber>
    </recommendedName>
</protein>
<organism evidence="20 21">
    <name type="scientific">Gracilibacillus salinarum</name>
    <dbReference type="NCBI Taxonomy" id="2932255"/>
    <lineage>
        <taxon>Bacteria</taxon>
        <taxon>Bacillati</taxon>
        <taxon>Bacillota</taxon>
        <taxon>Bacilli</taxon>
        <taxon>Bacillales</taxon>
        <taxon>Bacillaceae</taxon>
        <taxon>Gracilibacillus</taxon>
    </lineage>
</organism>
<feature type="transmembrane region" description="Helical" evidence="19">
    <location>
        <begin position="73"/>
        <end position="93"/>
    </location>
</feature>
<evidence type="ECO:0000256" key="18">
    <source>
        <dbReference type="RuleBase" id="RU003938"/>
    </source>
</evidence>
<dbReference type="PROSITE" id="PS01315">
    <property type="entry name" value="CDS"/>
    <property type="match status" value="1"/>
</dbReference>
<evidence type="ECO:0000256" key="19">
    <source>
        <dbReference type="SAM" id="Phobius"/>
    </source>
</evidence>
<gene>
    <name evidence="20" type="ORF">MUN87_01495</name>
</gene>
<keyword evidence="17" id="KW-1208">Phospholipid metabolism</keyword>
<comment type="similarity">
    <text evidence="5 18">Belongs to the CDS family.</text>
</comment>
<proteinExistence type="inferred from homology"/>
<keyword evidence="15 19" id="KW-0472">Membrane</keyword>
<dbReference type="EMBL" id="CP095071">
    <property type="protein sequence ID" value="UOQ85609.1"/>
    <property type="molecule type" value="Genomic_DNA"/>
</dbReference>
<evidence type="ECO:0000256" key="4">
    <source>
        <dbReference type="ARBA" id="ARBA00005189"/>
    </source>
</evidence>
<evidence type="ECO:0000256" key="17">
    <source>
        <dbReference type="ARBA" id="ARBA00023264"/>
    </source>
</evidence>